<keyword evidence="2" id="KW-0833">Ubl conjugation pathway</keyword>
<protein>
    <recommendedName>
        <fullName evidence="4">U-box domain-containing protein</fullName>
    </recommendedName>
</protein>
<accession>A0AAD3TIN8</accession>
<name>A0AAD3TIN8_NEPGR</name>
<feature type="domain" description="U-box" evidence="4">
    <location>
        <begin position="32"/>
        <end position="297"/>
    </location>
</feature>
<dbReference type="AlphaFoldDB" id="A0AAD3TIN8"/>
<keyword evidence="6" id="KW-1185">Reference proteome</keyword>
<keyword evidence="1" id="KW-0677">Repeat</keyword>
<reference evidence="5" key="1">
    <citation type="submission" date="2023-05" db="EMBL/GenBank/DDBJ databases">
        <title>Nepenthes gracilis genome sequencing.</title>
        <authorList>
            <person name="Fukushima K."/>
        </authorList>
    </citation>
    <scope>NUCLEOTIDE SEQUENCE</scope>
    <source>
        <strain evidence="5">SING2019-196</strain>
    </source>
</reference>
<proteinExistence type="predicted"/>
<evidence type="ECO:0000256" key="3">
    <source>
        <dbReference type="PROSITE-ProRule" id="PRU00259"/>
    </source>
</evidence>
<feature type="repeat" description="ARM" evidence="3">
    <location>
        <begin position="180"/>
        <end position="224"/>
    </location>
</feature>
<gene>
    <name evidence="5" type="ORF">Nepgr_032461</name>
</gene>
<dbReference type="InterPro" id="IPR000225">
    <property type="entry name" value="Armadillo"/>
</dbReference>
<dbReference type="InterPro" id="IPR011989">
    <property type="entry name" value="ARM-like"/>
</dbReference>
<evidence type="ECO:0000313" key="6">
    <source>
        <dbReference type="Proteomes" id="UP001279734"/>
    </source>
</evidence>
<sequence length="358" mass="38832">MDTRTCFSAADGSAHFSVQQALDFIQSDDPVSKIRAAQEIRRLTKTSQRCRRQLSPSIPPLVSMLKVDSAESKESALLALLNLAVKDEENKVSIVAAGALEPITRFLQTDSTSLREYSTAALLTLSASSVNKPIISASGATPLLVKVLGNGSPQAKIDAVMALYNLSTHSDNICIILRANPVTSIVKLLKSCRKSSKIAEKCTALLESLVVFDEARSALVSEEGSLLAVVEVLEGGSPQSREHAVGTLLAMCEIDRCKYRDPILKEGAIPGLLELTVHGTNKSRSKAKMLLQLLRESPYPKPDLQPDTIENFVCNIISQIDGDDQSGKAKKMLAEMVKVSMEQSLKHLQKRALIFESC</sequence>
<dbReference type="PANTHER" id="PTHR23315">
    <property type="entry name" value="U BOX DOMAIN-CONTAINING"/>
    <property type="match status" value="1"/>
</dbReference>
<dbReference type="EMBL" id="BSYO01000038">
    <property type="protein sequence ID" value="GMH30618.1"/>
    <property type="molecule type" value="Genomic_DNA"/>
</dbReference>
<organism evidence="5 6">
    <name type="scientific">Nepenthes gracilis</name>
    <name type="common">Slender pitcher plant</name>
    <dbReference type="NCBI Taxonomy" id="150966"/>
    <lineage>
        <taxon>Eukaryota</taxon>
        <taxon>Viridiplantae</taxon>
        <taxon>Streptophyta</taxon>
        <taxon>Embryophyta</taxon>
        <taxon>Tracheophyta</taxon>
        <taxon>Spermatophyta</taxon>
        <taxon>Magnoliopsida</taxon>
        <taxon>eudicotyledons</taxon>
        <taxon>Gunneridae</taxon>
        <taxon>Pentapetalae</taxon>
        <taxon>Caryophyllales</taxon>
        <taxon>Nepenthaceae</taxon>
        <taxon>Nepenthes</taxon>
    </lineage>
</organism>
<dbReference type="SMART" id="SM00185">
    <property type="entry name" value="ARM"/>
    <property type="match status" value="5"/>
</dbReference>
<dbReference type="PROSITE" id="PS50176">
    <property type="entry name" value="ARM_REPEAT"/>
    <property type="match status" value="2"/>
</dbReference>
<evidence type="ECO:0000256" key="2">
    <source>
        <dbReference type="ARBA" id="ARBA00022786"/>
    </source>
</evidence>
<evidence type="ECO:0000259" key="4">
    <source>
        <dbReference type="Pfam" id="PF25598"/>
    </source>
</evidence>
<dbReference type="InterPro" id="IPR058678">
    <property type="entry name" value="ARM_PUB"/>
</dbReference>
<evidence type="ECO:0000256" key="1">
    <source>
        <dbReference type="ARBA" id="ARBA00022737"/>
    </source>
</evidence>
<dbReference type="FunFam" id="1.25.10.10:FF:000300">
    <property type="entry name" value="U-box domain-containing protein 4"/>
    <property type="match status" value="1"/>
</dbReference>
<dbReference type="Gene3D" id="1.25.10.10">
    <property type="entry name" value="Leucine-rich Repeat Variant"/>
    <property type="match status" value="1"/>
</dbReference>
<dbReference type="PANTHER" id="PTHR23315:SF65">
    <property type="entry name" value="ARM REPEAT SUPERFAMILY PROTEIN"/>
    <property type="match status" value="1"/>
</dbReference>
<dbReference type="Proteomes" id="UP001279734">
    <property type="component" value="Unassembled WGS sequence"/>
</dbReference>
<dbReference type="SUPFAM" id="SSF48371">
    <property type="entry name" value="ARM repeat"/>
    <property type="match status" value="1"/>
</dbReference>
<evidence type="ECO:0000313" key="5">
    <source>
        <dbReference type="EMBL" id="GMH30618.1"/>
    </source>
</evidence>
<feature type="repeat" description="ARM" evidence="3">
    <location>
        <begin position="56"/>
        <end position="98"/>
    </location>
</feature>
<dbReference type="Pfam" id="PF25598">
    <property type="entry name" value="ARM_PUB"/>
    <property type="match status" value="1"/>
</dbReference>
<comment type="caution">
    <text evidence="5">The sequence shown here is derived from an EMBL/GenBank/DDBJ whole genome shotgun (WGS) entry which is preliminary data.</text>
</comment>
<dbReference type="InterPro" id="IPR016024">
    <property type="entry name" value="ARM-type_fold"/>
</dbReference>